<evidence type="ECO:0000313" key="2">
    <source>
        <dbReference type="EMBL" id="MDU0113366.1"/>
    </source>
</evidence>
<dbReference type="SMART" id="SM00062">
    <property type="entry name" value="PBPb"/>
    <property type="match status" value="1"/>
</dbReference>
<dbReference type="PANTHER" id="PTHR38834">
    <property type="entry name" value="PERIPLASMIC SUBSTRATE BINDING PROTEIN FAMILY 3"/>
    <property type="match status" value="1"/>
</dbReference>
<reference evidence="2 3" key="1">
    <citation type="submission" date="2023-10" db="EMBL/GenBank/DDBJ databases">
        <title>Psychrosphaera aquimaarina strain SW33 isolated from seawater.</title>
        <authorList>
            <person name="Bayburt H."/>
            <person name="Kim J.M."/>
            <person name="Choi B.J."/>
            <person name="Jeon C.O."/>
        </authorList>
    </citation>
    <scope>NUCLEOTIDE SEQUENCE [LARGE SCALE GENOMIC DNA]</scope>
    <source>
        <strain evidence="2 3">KCTC 52743</strain>
    </source>
</reference>
<organism evidence="2 3">
    <name type="scientific">Psychrosphaera aquimarina</name>
    <dbReference type="NCBI Taxonomy" id="2044854"/>
    <lineage>
        <taxon>Bacteria</taxon>
        <taxon>Pseudomonadati</taxon>
        <taxon>Pseudomonadota</taxon>
        <taxon>Gammaproteobacteria</taxon>
        <taxon>Alteromonadales</taxon>
        <taxon>Pseudoalteromonadaceae</taxon>
        <taxon>Psychrosphaera</taxon>
    </lineage>
</organism>
<gene>
    <name evidence="2" type="ORF">RT723_10240</name>
</gene>
<proteinExistence type="predicted"/>
<comment type="caution">
    <text evidence="2">The sequence shown here is derived from an EMBL/GenBank/DDBJ whole genome shotgun (WGS) entry which is preliminary data.</text>
</comment>
<dbReference type="Proteomes" id="UP001257914">
    <property type="component" value="Unassembled WGS sequence"/>
</dbReference>
<dbReference type="InterPro" id="IPR001638">
    <property type="entry name" value="Solute-binding_3/MltF_N"/>
</dbReference>
<dbReference type="PANTHER" id="PTHR38834:SF3">
    <property type="entry name" value="SOLUTE-BINDING PROTEIN FAMILY 3_N-TERMINAL DOMAIN-CONTAINING PROTEIN"/>
    <property type="match status" value="1"/>
</dbReference>
<dbReference type="Pfam" id="PF00497">
    <property type="entry name" value="SBP_bac_3"/>
    <property type="match status" value="1"/>
</dbReference>
<sequence length="261" mass="29992">MKYYLVIFLFISFTALAENLRVLTVMEPPSSYISEQGVPTGYAVDIFNLLVKNTDFENDYTIEFVPEARVLNIADQKSNIVFFAFSRTALREDKYHWIGAVATKKWQAYALKHSNIHIDSIEQLKQFPMIGVVRGDVREEWLIDQGFVNLVSVTQHEQNVKLLLMGRLPIIAFENQGLTFITRKLNEDASVIKPIFTLNKANNYIAMSKKQTDMKMVKELKARYLAIKKNGALHALSVKWQSELENTYKIQSEIDGDLLSF</sequence>
<evidence type="ECO:0000313" key="3">
    <source>
        <dbReference type="Proteomes" id="UP001257914"/>
    </source>
</evidence>
<accession>A0ABU3R106</accession>
<dbReference type="EMBL" id="JAWCUA010000007">
    <property type="protein sequence ID" value="MDU0113366.1"/>
    <property type="molecule type" value="Genomic_DNA"/>
</dbReference>
<name>A0ABU3R106_9GAMM</name>
<evidence type="ECO:0000259" key="1">
    <source>
        <dbReference type="SMART" id="SM00062"/>
    </source>
</evidence>
<feature type="domain" description="Solute-binding protein family 3/N-terminal" evidence="1">
    <location>
        <begin position="19"/>
        <end position="244"/>
    </location>
</feature>
<dbReference type="RefSeq" id="WP_216053719.1">
    <property type="nucleotide sequence ID" value="NZ_JAWCUA010000007.1"/>
</dbReference>
<protein>
    <submittedName>
        <fullName evidence="2">Transporter substrate-binding domain-containing protein</fullName>
    </submittedName>
</protein>
<keyword evidence="3" id="KW-1185">Reference proteome</keyword>